<dbReference type="OrthoDB" id="9789836at2"/>
<protein>
    <submittedName>
        <fullName evidence="3">Phosphatidate cytidylyltransferase</fullName>
    </submittedName>
</protein>
<comment type="caution">
    <text evidence="3">The sequence shown here is derived from an EMBL/GenBank/DDBJ whole genome shotgun (WGS) entry which is preliminary data.</text>
</comment>
<feature type="domain" description="LpxI C-terminal" evidence="1">
    <location>
        <begin position="155"/>
        <end position="287"/>
    </location>
</feature>
<organism evidence="3 4">
    <name type="scientific">Paramesorhizobium deserti</name>
    <dbReference type="NCBI Taxonomy" id="1494590"/>
    <lineage>
        <taxon>Bacteria</taxon>
        <taxon>Pseudomonadati</taxon>
        <taxon>Pseudomonadota</taxon>
        <taxon>Alphaproteobacteria</taxon>
        <taxon>Hyphomicrobiales</taxon>
        <taxon>Phyllobacteriaceae</taxon>
        <taxon>Paramesorhizobium</taxon>
    </lineage>
</organism>
<gene>
    <name evidence="3" type="ORF">ATN84_08190</name>
</gene>
<dbReference type="InterPro" id="IPR043167">
    <property type="entry name" value="LpxI_C_sf"/>
</dbReference>
<proteinExistence type="predicted"/>
<evidence type="ECO:0000259" key="1">
    <source>
        <dbReference type="Pfam" id="PF06230"/>
    </source>
</evidence>
<reference evidence="3 4" key="1">
    <citation type="submission" date="2015-11" db="EMBL/GenBank/DDBJ databases">
        <title>Draft genome sequence of Paramesorhizobium deserti A-3-E, a strain highly resistant to diverse beta-lactam antibiotics.</title>
        <authorList>
            <person name="Lv R."/>
            <person name="Yang X."/>
            <person name="Fang N."/>
            <person name="Guo J."/>
            <person name="Luo X."/>
            <person name="Peng F."/>
            <person name="Yang R."/>
            <person name="Cui Y."/>
            <person name="Fang C."/>
            <person name="Song Y."/>
        </authorList>
    </citation>
    <scope>NUCLEOTIDE SEQUENCE [LARGE SCALE GENOMIC DNA]</scope>
    <source>
        <strain evidence="3 4">A-3-E</strain>
    </source>
</reference>
<dbReference type="InterPro" id="IPR041255">
    <property type="entry name" value="LpxI_N"/>
</dbReference>
<dbReference type="EMBL" id="LNTU01000012">
    <property type="protein sequence ID" value="KXF77785.1"/>
    <property type="molecule type" value="Genomic_DNA"/>
</dbReference>
<dbReference type="PANTHER" id="PTHR39962">
    <property type="entry name" value="BLL4848 PROTEIN"/>
    <property type="match status" value="1"/>
</dbReference>
<evidence type="ECO:0000313" key="4">
    <source>
        <dbReference type="Proteomes" id="UP000070107"/>
    </source>
</evidence>
<dbReference type="InterPro" id="IPR053174">
    <property type="entry name" value="LpxI"/>
</dbReference>
<dbReference type="Gene3D" id="3.40.50.20">
    <property type="match status" value="1"/>
</dbReference>
<name>A0A135HX79_9HYPH</name>
<evidence type="ECO:0000259" key="2">
    <source>
        <dbReference type="Pfam" id="PF17930"/>
    </source>
</evidence>
<accession>A0A135HX79</accession>
<dbReference type="Proteomes" id="UP000070107">
    <property type="component" value="Unassembled WGS sequence"/>
</dbReference>
<keyword evidence="3" id="KW-0808">Transferase</keyword>
<feature type="domain" description="LpxI N-terminal" evidence="2">
    <location>
        <begin position="20"/>
        <end position="149"/>
    </location>
</feature>
<dbReference type="PANTHER" id="PTHR39962:SF1">
    <property type="entry name" value="LPXI FAMILY PROTEIN"/>
    <property type="match status" value="1"/>
</dbReference>
<evidence type="ECO:0000313" key="3">
    <source>
        <dbReference type="EMBL" id="KXF77785.1"/>
    </source>
</evidence>
<dbReference type="AlphaFoldDB" id="A0A135HX79"/>
<keyword evidence="3" id="KW-0548">Nucleotidyltransferase</keyword>
<dbReference type="Pfam" id="PF06230">
    <property type="entry name" value="LpxI_C"/>
    <property type="match status" value="1"/>
</dbReference>
<dbReference type="RefSeq" id="WP_068881970.1">
    <property type="nucleotide sequence ID" value="NZ_LNTU01000012.1"/>
</dbReference>
<dbReference type="Gene3D" id="3.40.140.80">
    <property type="match status" value="1"/>
</dbReference>
<dbReference type="STRING" id="1494590.ATN84_08190"/>
<sequence length="293" mass="30679">MTTRAEAGAVAPGADAAGRTAIIAGNGLLPLKVAESLEKQGRAPFIVAMRDEADPALYRYDHAEISVVEFRKLIGSMKTAGVRNVILAGGVRSRPHFSDLRLDGPTLAAIPRMIGALGRGDDALLRAFIDLVESYGFKVVGAHEIVPDLLAPPATRLTTRKPDGEDERNIAIAREAARMIGVLDIGQGTVAVGGRVVALEGAEGTDAMLERVAQLRNARRIPPKGGVLVKCAKPTQDERADLPAIGLSTVENAARAGLSGIAIEAGKTFILGFGETVAAANNKGVFIETFDSD</sequence>
<dbReference type="GO" id="GO:0016779">
    <property type="term" value="F:nucleotidyltransferase activity"/>
    <property type="evidence" value="ECO:0007669"/>
    <property type="project" value="UniProtKB-KW"/>
</dbReference>
<dbReference type="InterPro" id="IPR010415">
    <property type="entry name" value="LpxI_C"/>
</dbReference>
<dbReference type="Pfam" id="PF17930">
    <property type="entry name" value="LpxI_N"/>
    <property type="match status" value="1"/>
</dbReference>
<keyword evidence="4" id="KW-1185">Reference proteome</keyword>